<evidence type="ECO:0000256" key="10">
    <source>
        <dbReference type="ARBA" id="ARBA00023125"/>
    </source>
</evidence>
<gene>
    <name evidence="17" type="ORF">JCM21142_62468</name>
</gene>
<evidence type="ECO:0000259" key="14">
    <source>
        <dbReference type="PROSITE" id="PS01124"/>
    </source>
</evidence>
<dbReference type="CDD" id="cd17574">
    <property type="entry name" value="REC_OmpR"/>
    <property type="match status" value="1"/>
</dbReference>
<dbReference type="Gene3D" id="3.40.50.2300">
    <property type="match status" value="1"/>
</dbReference>
<dbReference type="InterPro" id="IPR015943">
    <property type="entry name" value="WD40/YVTN_repeat-like_dom_sf"/>
</dbReference>
<reference evidence="17 18" key="1">
    <citation type="journal article" date="2014" name="Genome Announc.">
        <title>Draft Genome Sequence of Cytophaga fermentans JCM 21142T, a Facultative Anaerobe Isolated from Marine Mud.</title>
        <authorList>
            <person name="Starns D."/>
            <person name="Oshima K."/>
            <person name="Suda W."/>
            <person name="Iino T."/>
            <person name="Yuki M."/>
            <person name="Inoue J."/>
            <person name="Kitamura K."/>
            <person name="Iida T."/>
            <person name="Darby A."/>
            <person name="Hattori M."/>
            <person name="Ohkuma M."/>
        </authorList>
    </citation>
    <scope>NUCLEOTIDE SEQUENCE [LARGE SCALE GENOMIC DNA]</scope>
    <source>
        <strain evidence="17 18">JCM 21142</strain>
    </source>
</reference>
<keyword evidence="18" id="KW-1185">Reference proteome</keyword>
<feature type="transmembrane region" description="Helical" evidence="13">
    <location>
        <begin position="824"/>
        <end position="845"/>
    </location>
</feature>
<organism evidence="17 18">
    <name type="scientific">Saccharicrinis fermentans DSM 9555 = JCM 21142</name>
    <dbReference type="NCBI Taxonomy" id="869213"/>
    <lineage>
        <taxon>Bacteria</taxon>
        <taxon>Pseudomonadati</taxon>
        <taxon>Bacteroidota</taxon>
        <taxon>Bacteroidia</taxon>
        <taxon>Marinilabiliales</taxon>
        <taxon>Marinilabiliaceae</taxon>
        <taxon>Saccharicrinis</taxon>
    </lineage>
</organism>
<feature type="domain" description="HTH araC/xylS-type" evidence="14">
    <location>
        <begin position="1277"/>
        <end position="1376"/>
    </location>
</feature>
<dbReference type="CDD" id="cd00082">
    <property type="entry name" value="HisKA"/>
    <property type="match status" value="1"/>
</dbReference>
<dbReference type="PANTHER" id="PTHR43547:SF2">
    <property type="entry name" value="HYBRID SIGNAL TRANSDUCTION HISTIDINE KINASE C"/>
    <property type="match status" value="1"/>
</dbReference>
<dbReference type="Gene3D" id="2.130.10.10">
    <property type="entry name" value="YVTN repeat-like/Quinoprotein amine dehydrogenase"/>
    <property type="match status" value="2"/>
</dbReference>
<dbReference type="Pfam" id="PF07494">
    <property type="entry name" value="Reg_prop"/>
    <property type="match status" value="4"/>
</dbReference>
<dbReference type="FunFam" id="1.10.287.130:FF:000045">
    <property type="entry name" value="Two-component system sensor histidine kinase/response regulator"/>
    <property type="match status" value="1"/>
</dbReference>
<dbReference type="eggNOG" id="COG0745">
    <property type="taxonomic scope" value="Bacteria"/>
</dbReference>
<comment type="catalytic activity">
    <reaction evidence="1">
        <text>ATP + protein L-histidine = ADP + protein N-phospho-L-histidine.</text>
        <dbReference type="EC" id="2.7.13.3"/>
    </reaction>
</comment>
<dbReference type="Gene3D" id="1.10.287.130">
    <property type="match status" value="1"/>
</dbReference>
<evidence type="ECO:0000256" key="12">
    <source>
        <dbReference type="PROSITE-ProRule" id="PRU00169"/>
    </source>
</evidence>
<dbReference type="Pfam" id="PF02518">
    <property type="entry name" value="HATPase_c"/>
    <property type="match status" value="1"/>
</dbReference>
<dbReference type="Proteomes" id="UP000019402">
    <property type="component" value="Unassembled WGS sequence"/>
</dbReference>
<evidence type="ECO:0000256" key="2">
    <source>
        <dbReference type="ARBA" id="ARBA00012438"/>
    </source>
</evidence>
<dbReference type="PROSITE" id="PS00041">
    <property type="entry name" value="HTH_ARAC_FAMILY_1"/>
    <property type="match status" value="1"/>
</dbReference>
<dbReference type="PANTHER" id="PTHR43547">
    <property type="entry name" value="TWO-COMPONENT HISTIDINE KINASE"/>
    <property type="match status" value="1"/>
</dbReference>
<dbReference type="SMART" id="SM00387">
    <property type="entry name" value="HATPase_c"/>
    <property type="match status" value="1"/>
</dbReference>
<dbReference type="InterPro" id="IPR018062">
    <property type="entry name" value="HTH_AraC-typ_CS"/>
</dbReference>
<keyword evidence="5" id="KW-0547">Nucleotide-binding</keyword>
<dbReference type="InterPro" id="IPR004358">
    <property type="entry name" value="Sig_transdc_His_kin-like_C"/>
</dbReference>
<dbReference type="InterPro" id="IPR003661">
    <property type="entry name" value="HisK_dim/P_dom"/>
</dbReference>
<dbReference type="SUPFAM" id="SSF46689">
    <property type="entry name" value="Homeodomain-like"/>
    <property type="match status" value="1"/>
</dbReference>
<proteinExistence type="predicted"/>
<evidence type="ECO:0000256" key="3">
    <source>
        <dbReference type="ARBA" id="ARBA00022553"/>
    </source>
</evidence>
<evidence type="ECO:0000256" key="8">
    <source>
        <dbReference type="ARBA" id="ARBA00023012"/>
    </source>
</evidence>
<dbReference type="eggNOG" id="COG3292">
    <property type="taxonomic scope" value="Bacteria"/>
</dbReference>
<feature type="domain" description="Histidine kinase" evidence="15">
    <location>
        <begin position="882"/>
        <end position="1100"/>
    </location>
</feature>
<keyword evidence="13" id="KW-0812">Transmembrane</keyword>
<dbReference type="SUPFAM" id="SSF55874">
    <property type="entry name" value="ATPase domain of HSP90 chaperone/DNA topoisomerase II/histidine kinase"/>
    <property type="match status" value="1"/>
</dbReference>
<evidence type="ECO:0000256" key="7">
    <source>
        <dbReference type="ARBA" id="ARBA00022840"/>
    </source>
</evidence>
<dbReference type="InterPro" id="IPR001789">
    <property type="entry name" value="Sig_transdc_resp-reg_receiver"/>
</dbReference>
<feature type="domain" description="Response regulatory" evidence="16">
    <location>
        <begin position="1130"/>
        <end position="1245"/>
    </location>
</feature>
<protein>
    <recommendedName>
        <fullName evidence="2">histidine kinase</fullName>
        <ecNumber evidence="2">2.7.13.3</ecNumber>
    </recommendedName>
</protein>
<dbReference type="FunFam" id="2.60.40.10:FF:000791">
    <property type="entry name" value="Two-component system sensor histidine kinase/response regulator"/>
    <property type="match status" value="1"/>
</dbReference>
<keyword evidence="11" id="KW-0804">Transcription</keyword>
<dbReference type="InterPro" id="IPR036097">
    <property type="entry name" value="HisK_dim/P_sf"/>
</dbReference>
<dbReference type="SMART" id="SM00388">
    <property type="entry name" value="HisKA"/>
    <property type="match status" value="1"/>
</dbReference>
<evidence type="ECO:0000313" key="17">
    <source>
        <dbReference type="EMBL" id="GAF03786.1"/>
    </source>
</evidence>
<dbReference type="InterPro" id="IPR003594">
    <property type="entry name" value="HATPase_dom"/>
</dbReference>
<dbReference type="InterPro" id="IPR011123">
    <property type="entry name" value="Y_Y_Y"/>
</dbReference>
<evidence type="ECO:0000256" key="11">
    <source>
        <dbReference type="ARBA" id="ARBA00023163"/>
    </source>
</evidence>
<keyword evidence="8" id="KW-0902">Two-component regulatory system</keyword>
<keyword evidence="13" id="KW-1133">Transmembrane helix</keyword>
<dbReference type="InterPro" id="IPR005467">
    <property type="entry name" value="His_kinase_dom"/>
</dbReference>
<name>W7YH88_9BACT</name>
<evidence type="ECO:0000256" key="1">
    <source>
        <dbReference type="ARBA" id="ARBA00000085"/>
    </source>
</evidence>
<evidence type="ECO:0000313" key="18">
    <source>
        <dbReference type="Proteomes" id="UP000019402"/>
    </source>
</evidence>
<dbReference type="Gene3D" id="2.60.40.10">
    <property type="entry name" value="Immunoglobulins"/>
    <property type="match status" value="1"/>
</dbReference>
<evidence type="ECO:0000256" key="5">
    <source>
        <dbReference type="ARBA" id="ARBA00022741"/>
    </source>
</evidence>
<dbReference type="PROSITE" id="PS01124">
    <property type="entry name" value="HTH_ARAC_FAMILY_2"/>
    <property type="match status" value="1"/>
</dbReference>
<dbReference type="GO" id="GO:0005524">
    <property type="term" value="F:ATP binding"/>
    <property type="evidence" value="ECO:0007669"/>
    <property type="project" value="UniProtKB-KW"/>
</dbReference>
<keyword evidence="7" id="KW-0067">ATP-binding</keyword>
<dbReference type="Gene3D" id="3.30.565.10">
    <property type="entry name" value="Histidine kinase-like ATPase, C-terminal domain"/>
    <property type="match status" value="1"/>
</dbReference>
<dbReference type="FunFam" id="1.10.10.60:FF:000284">
    <property type="entry name" value="Two-component system sensor histidine kinase/response regulator"/>
    <property type="match status" value="1"/>
</dbReference>
<dbReference type="InterPro" id="IPR011006">
    <property type="entry name" value="CheY-like_superfamily"/>
</dbReference>
<dbReference type="Pfam" id="PF00512">
    <property type="entry name" value="HisKA"/>
    <property type="match status" value="1"/>
</dbReference>
<dbReference type="Pfam" id="PF12833">
    <property type="entry name" value="HTH_18"/>
    <property type="match status" value="1"/>
</dbReference>
<dbReference type="Gene3D" id="1.10.10.60">
    <property type="entry name" value="Homeodomain-like"/>
    <property type="match status" value="2"/>
</dbReference>
<dbReference type="PROSITE" id="PS50109">
    <property type="entry name" value="HIS_KIN"/>
    <property type="match status" value="1"/>
</dbReference>
<evidence type="ECO:0000256" key="6">
    <source>
        <dbReference type="ARBA" id="ARBA00022777"/>
    </source>
</evidence>
<dbReference type="Pfam" id="PF00072">
    <property type="entry name" value="Response_reg"/>
    <property type="match status" value="1"/>
</dbReference>
<dbReference type="SMART" id="SM00342">
    <property type="entry name" value="HTH_ARAC"/>
    <property type="match status" value="1"/>
</dbReference>
<comment type="caution">
    <text evidence="17">The sequence shown here is derived from an EMBL/GenBank/DDBJ whole genome shotgun (WGS) entry which is preliminary data.</text>
</comment>
<dbReference type="InterPro" id="IPR013783">
    <property type="entry name" value="Ig-like_fold"/>
</dbReference>
<dbReference type="InterPro" id="IPR018060">
    <property type="entry name" value="HTH_AraC"/>
</dbReference>
<dbReference type="PRINTS" id="PR00344">
    <property type="entry name" value="BCTRLSENSOR"/>
</dbReference>
<dbReference type="SUPFAM" id="SSF47384">
    <property type="entry name" value="Homodimeric domain of signal transducing histidine kinase"/>
    <property type="match status" value="1"/>
</dbReference>
<keyword evidence="6 17" id="KW-0418">Kinase</keyword>
<evidence type="ECO:0000256" key="4">
    <source>
        <dbReference type="ARBA" id="ARBA00022679"/>
    </source>
</evidence>
<keyword evidence="13" id="KW-0472">Membrane</keyword>
<dbReference type="GO" id="GO:0003700">
    <property type="term" value="F:DNA-binding transcription factor activity"/>
    <property type="evidence" value="ECO:0007669"/>
    <property type="project" value="InterPro"/>
</dbReference>
<dbReference type="STRING" id="869213.GCA_000517085_04714"/>
<evidence type="ECO:0000256" key="13">
    <source>
        <dbReference type="SAM" id="Phobius"/>
    </source>
</evidence>
<dbReference type="InterPro" id="IPR009057">
    <property type="entry name" value="Homeodomain-like_sf"/>
</dbReference>
<dbReference type="PROSITE" id="PS50110">
    <property type="entry name" value="RESPONSE_REGULATORY"/>
    <property type="match status" value="1"/>
</dbReference>
<dbReference type="EMBL" id="BAMD01000030">
    <property type="protein sequence ID" value="GAF03786.1"/>
    <property type="molecule type" value="Genomic_DNA"/>
</dbReference>
<dbReference type="SUPFAM" id="SSF101898">
    <property type="entry name" value="NHL repeat"/>
    <property type="match status" value="1"/>
</dbReference>
<evidence type="ECO:0000259" key="16">
    <source>
        <dbReference type="PROSITE" id="PS50110"/>
    </source>
</evidence>
<sequence length="1385" mass="159035">MSQIISKFVRGQSELYCLVDAIMNKFILTLTISLMLLLEVAGQQQYSFLQVNSADGLVSNRITCIHKGSRGFIWIGTKAGLSRYDGVRVVNYKHDSNDSTSLPNNYIIKIQEDASGNLLIQTGTAFFVYNIHKEKFCLDINKYLGIKPGALYIEGIYCDRNKEIWIKTYHQRYYQKWNRDKHVLEDKFQSTIKEETPLIDFKHANNAYYYLFSDGRIECYDELTFDLLFTNDFLLGKAEGGSLTPGIFVDKENDIWFYGNNNGVFHYNSLSGEWTNYSKNKGNRGLSSDIIYEVIQDDKGLMWVATDHGGINIINKYSGEIVKLKHQSDNDKSIAGNSVTDLYVDDNHIIWAATNKNGVSYYHESIHKFQHYRNLLSDSNSLPFNDVNCFLEDKIGNLWIGTNGGGLVYYNRALNTYKTYKYNKYDTLSLSSNVVMSLFIDGQENLWIGTYAGGVNRFDGHHFKRYQFKTHWNSGLMNDNIWSIIEDKDHQIWIGTNGGGIEIYDKDKDLFYPLHNNGQFNIPTKYIADLHQLANGNVLVGTAYGAFLYDTKEQRYKRIPGLNEGLSFVNKVVNAVFEDSRGLYWLATNEGLIVVDPHSSYVKAFTREDGLPEHIMNCIVEDEFQTIWVSKSTGLSQIIVHKSSRDKEYNFHIYHFTEADGLQANEFNPNAGYKTKNNELLFGGVNGFNLFKSKNIKSNKALCKVMLTGLQVYNQNVLPDHIIRNVKLLDESITTTKQIVLKHSMNVFSIDFAALNYFIPEKINYKYKLEGFNEEWLTLNNVQPRVSYTNLNAGEYVFKVKASNNDGVWGDDYTSLKISVLPPFYATPIAYVMYGLFFFLILIYYRFSALSKERLKFSIEQERLLSKKNHEMDEMKLRFLTNVSHEFRTPLTLILTPLHKLLAQDNSMANRKLLEVIDRNAHHLLRLVNQLLDFRKLELHGMRYNPSYGDIVSFLHGVIGNFQEAFEKKNIDFQFLHDKDSFMFNFDSDKLQKVIMNLLSNALKFTPPKGMVKLKLNVDQQLNMVCILIKDNGIGIRKEDMDKIFERFYQSAYNQKLGLSGSGIGLNLAKEMVLLHKGTIAVESTEGEGAAFTVRLPVEISQDNEENVMSKSEQHALDSEKNVSIKGKPLVLLVEDNDDFRTFMRDALYDQFTVLEAADGEIGYEMVQQKMPDLIISDVMMPNKDGLDLCRMLRADIKTSHIPMILLTARTADEDKIRGLEYGADDYITKPFNMELLILRINSLLQKRSEMQKEFQKTIEINPSEVHITSMDEKLMKKAIELVEENIAEPDFSVIEFSKKLGMSRVHLYKKLTAITGKSPVEFIRIIRLKRGAQLLEKSQMSIAEVAYAVGFNSPRYFSKYFKEEYGMLPTAYVKAHAVPSHNKK</sequence>
<dbReference type="SMART" id="SM00448">
    <property type="entry name" value="REC"/>
    <property type="match status" value="1"/>
</dbReference>
<dbReference type="FunFam" id="3.30.565.10:FF:000037">
    <property type="entry name" value="Hybrid sensor histidine kinase/response regulator"/>
    <property type="match status" value="1"/>
</dbReference>
<dbReference type="Pfam" id="PF07495">
    <property type="entry name" value="Y_Y_Y"/>
    <property type="match status" value="1"/>
</dbReference>
<evidence type="ECO:0000259" key="15">
    <source>
        <dbReference type="PROSITE" id="PS50109"/>
    </source>
</evidence>
<keyword evidence="10" id="KW-0238">DNA-binding</keyword>
<dbReference type="eggNOG" id="COG2205">
    <property type="taxonomic scope" value="Bacteria"/>
</dbReference>
<feature type="modified residue" description="4-aspartylphosphate" evidence="12">
    <location>
        <position position="1178"/>
    </location>
</feature>
<dbReference type="GO" id="GO:0000155">
    <property type="term" value="F:phosphorelay sensor kinase activity"/>
    <property type="evidence" value="ECO:0007669"/>
    <property type="project" value="InterPro"/>
</dbReference>
<accession>W7YH88</accession>
<dbReference type="EC" id="2.7.13.3" evidence="2"/>
<evidence type="ECO:0000256" key="9">
    <source>
        <dbReference type="ARBA" id="ARBA00023015"/>
    </source>
</evidence>
<dbReference type="GO" id="GO:0043565">
    <property type="term" value="F:sequence-specific DNA binding"/>
    <property type="evidence" value="ECO:0007669"/>
    <property type="project" value="InterPro"/>
</dbReference>
<keyword evidence="4" id="KW-0808">Transferase</keyword>
<dbReference type="InterPro" id="IPR036890">
    <property type="entry name" value="HATPase_C_sf"/>
</dbReference>
<dbReference type="InterPro" id="IPR011110">
    <property type="entry name" value="Reg_prop"/>
</dbReference>
<keyword evidence="3 12" id="KW-0597">Phosphoprotein</keyword>
<dbReference type="SUPFAM" id="SSF52172">
    <property type="entry name" value="CheY-like"/>
    <property type="match status" value="1"/>
</dbReference>
<dbReference type="SUPFAM" id="SSF63829">
    <property type="entry name" value="Calcium-dependent phosphotriesterase"/>
    <property type="match status" value="2"/>
</dbReference>
<keyword evidence="9" id="KW-0805">Transcription regulation</keyword>